<dbReference type="OMA" id="GIDFFVW"/>
<dbReference type="PANTHER" id="PTHR37012:SF7">
    <property type="entry name" value="B-ZIP TRANSCRIPTION FACTOR (EUROFUNG)-RELATED"/>
    <property type="match status" value="1"/>
</dbReference>
<dbReference type="SUPFAM" id="SSF57959">
    <property type="entry name" value="Leucine zipper domain"/>
    <property type="match status" value="1"/>
</dbReference>
<reference evidence="3 4" key="1">
    <citation type="journal article" date="2017" name="Genome Announc.">
        <title>Genome sequence of the saprophytic ascomycete Epicoccum nigrum ICMP 19927 strain isolated from New Zealand.</title>
        <authorList>
            <person name="Fokin M."/>
            <person name="Fleetwood D."/>
            <person name="Weir B.S."/>
            <person name="Villas-Boas S.G."/>
        </authorList>
    </citation>
    <scope>NUCLEOTIDE SEQUENCE [LARGE SCALE GENOMIC DNA]</scope>
    <source>
        <strain evidence="3 4">ICMP 19927</strain>
    </source>
</reference>
<protein>
    <recommendedName>
        <fullName evidence="5">BZIP domain-containing protein</fullName>
    </recommendedName>
</protein>
<dbReference type="EMBL" id="KZ107857">
    <property type="protein sequence ID" value="OSS44383.1"/>
    <property type="molecule type" value="Genomic_DNA"/>
</dbReference>
<organism evidence="3 4">
    <name type="scientific">Epicoccum nigrum</name>
    <name type="common">Soil fungus</name>
    <name type="synonym">Epicoccum purpurascens</name>
    <dbReference type="NCBI Taxonomy" id="105696"/>
    <lineage>
        <taxon>Eukaryota</taxon>
        <taxon>Fungi</taxon>
        <taxon>Dikarya</taxon>
        <taxon>Ascomycota</taxon>
        <taxon>Pezizomycotina</taxon>
        <taxon>Dothideomycetes</taxon>
        <taxon>Pleosporomycetidae</taxon>
        <taxon>Pleosporales</taxon>
        <taxon>Pleosporineae</taxon>
        <taxon>Didymellaceae</taxon>
        <taxon>Epicoccum</taxon>
    </lineage>
</organism>
<dbReference type="InterPro" id="IPR021833">
    <property type="entry name" value="DUF3425"/>
</dbReference>
<dbReference type="PANTHER" id="PTHR37012">
    <property type="entry name" value="B-ZIP TRANSCRIPTION FACTOR (EUROFUNG)-RELATED"/>
    <property type="match status" value="1"/>
</dbReference>
<feature type="compositionally biased region" description="Basic and acidic residues" evidence="2">
    <location>
        <begin position="31"/>
        <end position="43"/>
    </location>
</feature>
<feature type="region of interest" description="Disordered" evidence="2">
    <location>
        <begin position="1"/>
        <end position="43"/>
    </location>
</feature>
<gene>
    <name evidence="3" type="ORF">B5807_10887</name>
</gene>
<dbReference type="GO" id="GO:0003700">
    <property type="term" value="F:DNA-binding transcription factor activity"/>
    <property type="evidence" value="ECO:0007669"/>
    <property type="project" value="InterPro"/>
</dbReference>
<evidence type="ECO:0000313" key="3">
    <source>
        <dbReference type="EMBL" id="OSS44383.1"/>
    </source>
</evidence>
<accession>A0A1Y2LK61</accession>
<dbReference type="Pfam" id="PF11905">
    <property type="entry name" value="DUF3425"/>
    <property type="match status" value="1"/>
</dbReference>
<sequence>MVDGRPSDTADLAAPVAPVAKRKRRASCLGEQERRERKRAIDREAQRSLREKTKTHIAELERTIQILRDQDRNGATANLLSEIDSLRAENERLRDIIDSVKSVLGNDVAPRTNAPESSTVNGIGAMASPASSGNGHRSPKPRTVTFVEDCKPSLPTPTELPTSCDFNEHRGSIRRVDLDGMNIISNIHTSSGLNMDLDLEAVEEVPHTESITEIQRTPDDEQEWANNPATASWGPLMQEFFGESWRCPSPTILHIGAPSSSSPPVSITVCPIWKRSNELFEKVYNTYSPVSKSVSLYREKLCAPKEAELLYLGIKEGWANISEAWMQSPVLRILKQVDEFLFCHLPKMERLATAYKSFKLLKYYLNSSAEQLEQVPEWLRPSLTQATTAHPIAVDFFAWPTLRDRLVTQHTAIFQTSALSHVYKSFIKFDWPFAFEDAFFLDEVTGQHRPNPLFERYHSDLRRWSVTEEFYEKFPEMRTDIEGDRRRFGGDLGV</sequence>
<evidence type="ECO:0008006" key="5">
    <source>
        <dbReference type="Google" id="ProtNLM"/>
    </source>
</evidence>
<dbReference type="Proteomes" id="UP000193240">
    <property type="component" value="Unassembled WGS sequence"/>
</dbReference>
<name>A0A1Y2LK61_EPING</name>
<keyword evidence="4" id="KW-1185">Reference proteome</keyword>
<dbReference type="Gene3D" id="1.20.5.170">
    <property type="match status" value="1"/>
</dbReference>
<dbReference type="AlphaFoldDB" id="A0A1Y2LK61"/>
<feature type="coiled-coil region" evidence="1">
    <location>
        <begin position="50"/>
        <end position="103"/>
    </location>
</feature>
<evidence type="ECO:0000313" key="4">
    <source>
        <dbReference type="Proteomes" id="UP000193240"/>
    </source>
</evidence>
<evidence type="ECO:0000256" key="1">
    <source>
        <dbReference type="SAM" id="Coils"/>
    </source>
</evidence>
<feature type="region of interest" description="Disordered" evidence="2">
    <location>
        <begin position="108"/>
        <end position="141"/>
    </location>
</feature>
<evidence type="ECO:0000256" key="2">
    <source>
        <dbReference type="SAM" id="MobiDB-lite"/>
    </source>
</evidence>
<keyword evidence="1" id="KW-0175">Coiled coil</keyword>
<proteinExistence type="predicted"/>
<dbReference type="CDD" id="cd14688">
    <property type="entry name" value="bZIP_YAP"/>
    <property type="match status" value="1"/>
</dbReference>
<dbReference type="InParanoid" id="A0A1Y2LK61"/>
<dbReference type="InterPro" id="IPR046347">
    <property type="entry name" value="bZIP_sf"/>
</dbReference>